<feature type="domain" description="Arginine decarboxylase C-terminal helical" evidence="17">
    <location>
        <begin position="607"/>
        <end position="660"/>
    </location>
</feature>
<dbReference type="AlphaFoldDB" id="A0A271J1R9"/>
<dbReference type="SUPFAM" id="SSF51419">
    <property type="entry name" value="PLP-binding barrel"/>
    <property type="match status" value="1"/>
</dbReference>
<evidence type="ECO:0000256" key="11">
    <source>
        <dbReference type="ARBA" id="ARBA00023115"/>
    </source>
</evidence>
<dbReference type="InterPro" id="IPR002985">
    <property type="entry name" value="Arg_decrbxlase"/>
</dbReference>
<dbReference type="GO" id="GO:0008792">
    <property type="term" value="F:arginine decarboxylase activity"/>
    <property type="evidence" value="ECO:0007669"/>
    <property type="project" value="UniProtKB-EC"/>
</dbReference>
<evidence type="ECO:0000256" key="1">
    <source>
        <dbReference type="ARBA" id="ARBA00001933"/>
    </source>
</evidence>
<dbReference type="Gene3D" id="1.10.287.3440">
    <property type="match status" value="1"/>
</dbReference>
<dbReference type="PANTHER" id="PTHR43295">
    <property type="entry name" value="ARGININE DECARBOXYLASE"/>
    <property type="match status" value="1"/>
</dbReference>
<keyword evidence="8" id="KW-0460">Magnesium</keyword>
<protein>
    <recommendedName>
        <fullName evidence="5">arginine decarboxylase</fullName>
        <ecNumber evidence="5">4.1.1.19</ecNumber>
    </recommendedName>
</protein>
<dbReference type="PANTHER" id="PTHR43295:SF9">
    <property type="entry name" value="BIOSYNTHETIC ARGININE DECARBOXYLASE"/>
    <property type="match status" value="1"/>
</dbReference>
<keyword evidence="19" id="KW-1185">Reference proteome</keyword>
<evidence type="ECO:0000256" key="5">
    <source>
        <dbReference type="ARBA" id="ARBA00012426"/>
    </source>
</evidence>
<dbReference type="PRINTS" id="PR01180">
    <property type="entry name" value="ARGDCRBXLASE"/>
</dbReference>
<dbReference type="PRINTS" id="PR01179">
    <property type="entry name" value="ODADCRBXLASE"/>
</dbReference>
<dbReference type="PIRSF" id="PIRSF001336">
    <property type="entry name" value="Arg_decrbxlase"/>
    <property type="match status" value="1"/>
</dbReference>
<evidence type="ECO:0000256" key="13">
    <source>
        <dbReference type="PIRSR" id="PIRSR001336-50"/>
    </source>
</evidence>
<dbReference type="Pfam" id="PF17944">
    <property type="entry name" value="Arg_decarbox_C"/>
    <property type="match status" value="1"/>
</dbReference>
<comment type="caution">
    <text evidence="18">The sequence shown here is derived from an EMBL/GenBank/DDBJ whole genome shotgun (WGS) entry which is preliminary data.</text>
</comment>
<dbReference type="Proteomes" id="UP000216339">
    <property type="component" value="Unassembled WGS sequence"/>
</dbReference>
<evidence type="ECO:0000256" key="6">
    <source>
        <dbReference type="ARBA" id="ARBA00022723"/>
    </source>
</evidence>
<evidence type="ECO:0000256" key="10">
    <source>
        <dbReference type="ARBA" id="ARBA00023066"/>
    </source>
</evidence>
<dbReference type="RefSeq" id="WP_218830501.1">
    <property type="nucleotide sequence ID" value="NZ_MQWD01000001.1"/>
</dbReference>
<dbReference type="SUPFAM" id="SSF50621">
    <property type="entry name" value="Alanine racemase C-terminal domain-like"/>
    <property type="match status" value="1"/>
</dbReference>
<feature type="modified residue" description="N6-(pyridoxal phosphate)lysine" evidence="13">
    <location>
        <position position="118"/>
    </location>
</feature>
<dbReference type="PROSITE" id="PS00878">
    <property type="entry name" value="ODR_DC_2_1"/>
    <property type="match status" value="1"/>
</dbReference>
<evidence type="ECO:0000256" key="2">
    <source>
        <dbReference type="ARBA" id="ARBA00001946"/>
    </source>
</evidence>
<dbReference type="InterPro" id="IPR009006">
    <property type="entry name" value="Ala_racemase/Decarboxylase_C"/>
</dbReference>
<proteinExistence type="inferred from homology"/>
<dbReference type="CDD" id="cd06830">
    <property type="entry name" value="PLPDE_III_ADC"/>
    <property type="match status" value="1"/>
</dbReference>
<dbReference type="InterPro" id="IPR041128">
    <property type="entry name" value="Arg_decarbox_C"/>
</dbReference>
<evidence type="ECO:0000256" key="14">
    <source>
        <dbReference type="PIRSR" id="PIRSR600183-50"/>
    </source>
</evidence>
<dbReference type="GO" id="GO:0006527">
    <property type="term" value="P:L-arginine catabolic process"/>
    <property type="evidence" value="ECO:0007669"/>
    <property type="project" value="InterPro"/>
</dbReference>
<comment type="function">
    <text evidence="3">Catalyzes the biosynthesis of agmatine from arginine.</text>
</comment>
<accession>A0A271J1R9</accession>
<keyword evidence="9 13" id="KW-0663">Pyridoxal phosphate</keyword>
<dbReference type="EC" id="4.1.1.19" evidence="5"/>
<dbReference type="Gene3D" id="3.20.20.10">
    <property type="entry name" value="Alanine racemase"/>
    <property type="match status" value="1"/>
</dbReference>
<dbReference type="InterPro" id="IPR022653">
    <property type="entry name" value="De-COase2_pyr-phos_BS"/>
</dbReference>
<feature type="active site" description="Proton donor" evidence="14">
    <location>
        <position position="524"/>
    </location>
</feature>
<dbReference type="InterPro" id="IPR029066">
    <property type="entry name" value="PLP-binding_barrel"/>
</dbReference>
<dbReference type="GO" id="GO:0008295">
    <property type="term" value="P:spermidine biosynthetic process"/>
    <property type="evidence" value="ECO:0007669"/>
    <property type="project" value="UniProtKB-KW"/>
</dbReference>
<comment type="cofactor">
    <cofactor evidence="2">
        <name>Mg(2+)</name>
        <dbReference type="ChEBI" id="CHEBI:18420"/>
    </cofactor>
</comment>
<evidence type="ECO:0000256" key="9">
    <source>
        <dbReference type="ARBA" id="ARBA00022898"/>
    </source>
</evidence>
<keyword evidence="6" id="KW-0479">Metal-binding</keyword>
<dbReference type="PROSITE" id="PS00879">
    <property type="entry name" value="ODR_DC_2_2"/>
    <property type="match status" value="1"/>
</dbReference>
<dbReference type="InterPro" id="IPR000183">
    <property type="entry name" value="Orn/DAP/Arg_de-COase"/>
</dbReference>
<keyword evidence="11" id="KW-0620">Polyamine biosynthesis</keyword>
<sequence>MSDLAPSPLSDAVEDLDAPDAWTPADAEALYHMPAWGEGFFGVNDDGNVCARPDAARDGHIDLAAVVDEVVAGGLPLPAVIRFQDILAARVQALNAAFRQAAEDAEYGGGYTSVYPVKVNQLREVVDEIVEAGRPFGSGIECGSKAELVATLPRLESDDMLCLVNGYKDAAMLRLILTFQRLGRKVLPIVEKASEFEQILKLSDDAGQAPAFGVRVKLAAVAPGPWTKSGGSLSKFGVSLPELVALADRLIEEGRPEALRLLHFHLGSQIGDVAALKHAVREIARVYAGLVRRGLTPEYLDVGGGLGVNYDALPLGAGAGGVDYSVQEYANAVVYAAKEVCDAEGVPEPRLVTENGRAVTAHHSVLVVDVLGATRKPDVADDFELPKGAHPVAGELDALRETAASARGLGELLEVLHDANESREKAHALFQYGYLDLDAAALAERLYWAVCRLIHERVEAAGPEWAPPELDALGDALADQLLCDFSVFQSLMDHWALGQRFPIMPIAGLDQEPTRRARLVDITCDSDGEIAKFVAPEGARRALEVHDLPTGPPDEPYRLGVFLVGAYQDILGDAHNLFGGVSEAHVYLDEDEPSGYYVEETIRGTTVEEMLARVQYFPSDLQARVQTLLREKARAGVVRPKEAQAILADYRAFFPQTTYLDPT</sequence>
<dbReference type="EMBL" id="MQWD01000001">
    <property type="protein sequence ID" value="PAP77403.1"/>
    <property type="molecule type" value="Genomic_DNA"/>
</dbReference>
<comment type="similarity">
    <text evidence="4">Belongs to the Orn/Lys/Arg decarboxylase class-II family. SpeA subfamily.</text>
</comment>
<evidence type="ECO:0000256" key="7">
    <source>
        <dbReference type="ARBA" id="ARBA00022793"/>
    </source>
</evidence>
<dbReference type="InterPro" id="IPR040634">
    <property type="entry name" value="Arg_decarb_HB"/>
</dbReference>
<dbReference type="Pfam" id="PF02784">
    <property type="entry name" value="Orn_Arg_deC_N"/>
    <property type="match status" value="1"/>
</dbReference>
<dbReference type="Pfam" id="PF17810">
    <property type="entry name" value="Arg_decarb_HB"/>
    <property type="match status" value="1"/>
</dbReference>
<feature type="domain" description="Orn/DAP/Arg decarboxylase 2 N-terminal" evidence="15">
    <location>
        <begin position="99"/>
        <end position="361"/>
    </location>
</feature>
<keyword evidence="10" id="KW-0745">Spermidine biosynthesis</keyword>
<gene>
    <name evidence="18" type="ORF">BSZ37_13640</name>
</gene>
<comment type="cofactor">
    <cofactor evidence="1 13">
        <name>pyridoxal 5'-phosphate</name>
        <dbReference type="ChEBI" id="CHEBI:597326"/>
    </cofactor>
</comment>
<dbReference type="InterPro" id="IPR022657">
    <property type="entry name" value="De-COase2_CS"/>
</dbReference>
<name>A0A271J1R9_9BACT</name>
<keyword evidence="12" id="KW-0456">Lyase</keyword>
<dbReference type="NCBIfam" id="NF003763">
    <property type="entry name" value="PRK05354.1"/>
    <property type="match status" value="1"/>
</dbReference>
<evidence type="ECO:0000259" key="17">
    <source>
        <dbReference type="Pfam" id="PF17944"/>
    </source>
</evidence>
<evidence type="ECO:0000259" key="15">
    <source>
        <dbReference type="Pfam" id="PF02784"/>
    </source>
</evidence>
<evidence type="ECO:0000259" key="16">
    <source>
        <dbReference type="Pfam" id="PF17810"/>
    </source>
</evidence>
<evidence type="ECO:0000313" key="19">
    <source>
        <dbReference type="Proteomes" id="UP000216339"/>
    </source>
</evidence>
<evidence type="ECO:0000313" key="18">
    <source>
        <dbReference type="EMBL" id="PAP77403.1"/>
    </source>
</evidence>
<reference evidence="18 19" key="1">
    <citation type="submission" date="2016-11" db="EMBL/GenBank/DDBJ databases">
        <title>Study of marine rhodopsin-containing bacteria.</title>
        <authorList>
            <person name="Yoshizawa S."/>
            <person name="Kumagai Y."/>
            <person name="Kogure K."/>
        </authorList>
    </citation>
    <scope>NUCLEOTIDE SEQUENCE [LARGE SCALE GENOMIC DNA]</scope>
    <source>
        <strain evidence="18 19">SAORIC-28</strain>
    </source>
</reference>
<keyword evidence="7" id="KW-0210">Decarboxylase</keyword>
<organism evidence="18 19">
    <name type="scientific">Rubrivirga marina</name>
    <dbReference type="NCBI Taxonomy" id="1196024"/>
    <lineage>
        <taxon>Bacteria</taxon>
        <taxon>Pseudomonadati</taxon>
        <taxon>Rhodothermota</taxon>
        <taxon>Rhodothermia</taxon>
        <taxon>Rhodothermales</taxon>
        <taxon>Rubricoccaceae</taxon>
        <taxon>Rubrivirga</taxon>
    </lineage>
</organism>
<feature type="domain" description="Arginine decarboxylase helical bundle" evidence="16">
    <location>
        <begin position="396"/>
        <end position="461"/>
    </location>
</feature>
<dbReference type="InterPro" id="IPR022644">
    <property type="entry name" value="De-COase2_N"/>
</dbReference>
<evidence type="ECO:0000256" key="3">
    <source>
        <dbReference type="ARBA" id="ARBA00002257"/>
    </source>
</evidence>
<dbReference type="Gene3D" id="2.40.37.10">
    <property type="entry name" value="Lyase, Ornithine Decarboxylase, Chain A, domain 1"/>
    <property type="match status" value="1"/>
</dbReference>
<evidence type="ECO:0000256" key="4">
    <source>
        <dbReference type="ARBA" id="ARBA00008357"/>
    </source>
</evidence>
<evidence type="ECO:0000256" key="8">
    <source>
        <dbReference type="ARBA" id="ARBA00022842"/>
    </source>
</evidence>
<dbReference type="GO" id="GO:0046872">
    <property type="term" value="F:metal ion binding"/>
    <property type="evidence" value="ECO:0007669"/>
    <property type="project" value="UniProtKB-KW"/>
</dbReference>
<dbReference type="Gene3D" id="1.20.58.930">
    <property type="match status" value="1"/>
</dbReference>
<evidence type="ECO:0000256" key="12">
    <source>
        <dbReference type="ARBA" id="ARBA00023239"/>
    </source>
</evidence>